<organism evidence="2 3">
    <name type="scientific">Onychostoma macrolepis</name>
    <dbReference type="NCBI Taxonomy" id="369639"/>
    <lineage>
        <taxon>Eukaryota</taxon>
        <taxon>Metazoa</taxon>
        <taxon>Chordata</taxon>
        <taxon>Craniata</taxon>
        <taxon>Vertebrata</taxon>
        <taxon>Euteleostomi</taxon>
        <taxon>Actinopterygii</taxon>
        <taxon>Neopterygii</taxon>
        <taxon>Teleostei</taxon>
        <taxon>Ostariophysi</taxon>
        <taxon>Cypriniformes</taxon>
        <taxon>Cyprinidae</taxon>
        <taxon>Acrossocheilinae</taxon>
        <taxon>Onychostoma</taxon>
    </lineage>
</organism>
<accession>A0A7J6DDY5</accession>
<dbReference type="EMBL" id="JAAMOB010000002">
    <property type="protein sequence ID" value="KAF4117536.1"/>
    <property type="molecule type" value="Genomic_DNA"/>
</dbReference>
<evidence type="ECO:0000313" key="3">
    <source>
        <dbReference type="Proteomes" id="UP000579812"/>
    </source>
</evidence>
<feature type="region of interest" description="Disordered" evidence="1">
    <location>
        <begin position="1"/>
        <end position="47"/>
    </location>
</feature>
<dbReference type="AlphaFoldDB" id="A0A7J6DDY5"/>
<sequence length="87" mass="9046">MEETGFLDQKGKKEIQGPPGKKGPAGPAGDVGPKGQKGSPGPRGIAADNNLITKLQLDIKHLTDRLSGIEKGFVESCSALVARPDLL</sequence>
<evidence type="ECO:0000256" key="1">
    <source>
        <dbReference type="SAM" id="MobiDB-lite"/>
    </source>
</evidence>
<name>A0A7J6DDY5_9TELE</name>
<keyword evidence="3" id="KW-1185">Reference proteome</keyword>
<reference evidence="2 3" key="1">
    <citation type="submission" date="2020-04" db="EMBL/GenBank/DDBJ databases">
        <title>Chromosome-level genome assembly of a cyprinid fish Onychostoma macrolepis by integration of Nanopore Sequencing, Bionano and Hi-C technology.</title>
        <authorList>
            <person name="Wang D."/>
        </authorList>
    </citation>
    <scope>NUCLEOTIDE SEQUENCE [LARGE SCALE GENOMIC DNA]</scope>
    <source>
        <strain evidence="2">SWU-2019</strain>
        <tissue evidence="2">Muscle</tissue>
    </source>
</reference>
<dbReference type="InterPro" id="IPR008160">
    <property type="entry name" value="Collagen"/>
</dbReference>
<feature type="compositionally biased region" description="Low complexity" evidence="1">
    <location>
        <begin position="17"/>
        <end position="34"/>
    </location>
</feature>
<evidence type="ECO:0000313" key="2">
    <source>
        <dbReference type="EMBL" id="KAF4117536.1"/>
    </source>
</evidence>
<dbReference type="Gene3D" id="1.20.5.320">
    <property type="entry name" value="6-Phosphogluconate Dehydrogenase, domain 3"/>
    <property type="match status" value="1"/>
</dbReference>
<gene>
    <name evidence="2" type="ORF">G5714_002089</name>
</gene>
<proteinExistence type="predicted"/>
<comment type="caution">
    <text evidence="2">The sequence shown here is derived from an EMBL/GenBank/DDBJ whole genome shotgun (WGS) entry which is preliminary data.</text>
</comment>
<dbReference type="Proteomes" id="UP000579812">
    <property type="component" value="Unassembled WGS sequence"/>
</dbReference>
<protein>
    <submittedName>
        <fullName evidence="2">Uncharacterized protein</fullName>
    </submittedName>
</protein>
<dbReference type="Pfam" id="PF01391">
    <property type="entry name" value="Collagen"/>
    <property type="match status" value="1"/>
</dbReference>